<evidence type="ECO:0000256" key="1">
    <source>
        <dbReference type="ARBA" id="ARBA00001947"/>
    </source>
</evidence>
<dbReference type="GO" id="GO:0005737">
    <property type="term" value="C:cytoplasm"/>
    <property type="evidence" value="ECO:0007669"/>
    <property type="project" value="TreeGrafter"/>
</dbReference>
<dbReference type="SUPFAM" id="SSF51735">
    <property type="entry name" value="NAD(P)-binding Rossmann-fold domains"/>
    <property type="match status" value="1"/>
</dbReference>
<dbReference type="Pfam" id="PF08240">
    <property type="entry name" value="ADH_N"/>
    <property type="match status" value="1"/>
</dbReference>
<keyword evidence="5" id="KW-0862">Zinc</keyword>
<evidence type="ECO:0000256" key="2">
    <source>
        <dbReference type="ARBA" id="ARBA00008072"/>
    </source>
</evidence>
<keyword evidence="11" id="KW-1185">Reference proteome</keyword>
<dbReference type="PANTHER" id="PTHR42940:SF3">
    <property type="entry name" value="ALCOHOL DEHYDROGENASE 1-RELATED"/>
    <property type="match status" value="1"/>
</dbReference>
<dbReference type="CDD" id="cd08231">
    <property type="entry name" value="MDR_TM0436_like"/>
    <property type="match status" value="1"/>
</dbReference>
<evidence type="ECO:0000313" key="11">
    <source>
        <dbReference type="Proteomes" id="UP000425178"/>
    </source>
</evidence>
<dbReference type="EC" id="1.1.1.1" evidence="3"/>
<dbReference type="NCBIfam" id="TIGR03366">
    <property type="entry name" value="HpnZ_proposed"/>
    <property type="match status" value="1"/>
</dbReference>
<accession>A0A6B8VIP0</accession>
<evidence type="ECO:0000256" key="6">
    <source>
        <dbReference type="ARBA" id="ARBA00023002"/>
    </source>
</evidence>
<gene>
    <name evidence="10" type="primary">tdh2</name>
    <name evidence="10" type="ORF">CETAM_09865</name>
</gene>
<evidence type="ECO:0000313" key="10">
    <source>
        <dbReference type="EMBL" id="QGU05222.1"/>
    </source>
</evidence>
<dbReference type="Gene3D" id="3.90.180.10">
    <property type="entry name" value="Medium-chain alcohol dehydrogenases, catalytic domain"/>
    <property type="match status" value="1"/>
</dbReference>
<evidence type="ECO:0000259" key="8">
    <source>
        <dbReference type="Pfam" id="PF00107"/>
    </source>
</evidence>
<keyword evidence="4" id="KW-0479">Metal-binding</keyword>
<proteinExistence type="inferred from homology"/>
<dbReference type="InterPro" id="IPR013149">
    <property type="entry name" value="ADH-like_C"/>
</dbReference>
<evidence type="ECO:0000256" key="4">
    <source>
        <dbReference type="ARBA" id="ARBA00022723"/>
    </source>
</evidence>
<dbReference type="SUPFAM" id="SSF50129">
    <property type="entry name" value="GroES-like"/>
    <property type="match status" value="1"/>
</dbReference>
<feature type="domain" description="Alcohol dehydrogenase-like C-terminal" evidence="8">
    <location>
        <begin position="184"/>
        <end position="300"/>
    </location>
</feature>
<dbReference type="Pfam" id="PF00107">
    <property type="entry name" value="ADH_zinc_N"/>
    <property type="match status" value="1"/>
</dbReference>
<reference evidence="10 11" key="1">
    <citation type="journal article" date="2021" name="Int. J. Syst. Evol. Microbiol.">
        <title>Classification of three corynebacterial strains isolated from a small paddock in North Rhine-Westphalia: proposal of &lt;i&gt;Corynebacterium kalinowskii&lt;/i&gt; sp. nov., &lt;i&gt;Corynebacterium comes&lt;/i&gt; sp. nov. and &lt;i&gt;Corynebacterium occultum&lt;/i&gt; sp. nov.</title>
        <authorList>
            <person name="Schaffert L."/>
            <person name="Ruwe M."/>
            <person name="Milse J."/>
            <person name="Hanuschka K."/>
            <person name="Ortseifen V."/>
            <person name="Droste J."/>
            <person name="Brandt D."/>
            <person name="Schl L."/>
            <person name="Kutter Y."/>
            <person name="Vinke S."/>
            <person name="Vieh P."/>
            <person name="Jacob L."/>
            <person name="L N.C."/>
            <person name="Schulte-Berndt E."/>
            <person name="Hain C."/>
            <person name="Linder M."/>
            <person name="Schmidt P."/>
            <person name="Wollenschl L."/>
            <person name="Luttermann T."/>
            <person name="Thieme E."/>
            <person name="Hassa J."/>
            <person name="Haak M."/>
            <person name="Wittchen M."/>
            <person name="Mentz A."/>
            <person name="Persicke M."/>
            <person name="Busche T."/>
            <person name="R C."/>
        </authorList>
    </citation>
    <scope>NUCLEOTIDE SEQUENCE [LARGE SCALE GENOMIC DNA]</scope>
    <source>
        <strain evidence="10 11">2019</strain>
    </source>
</reference>
<protein>
    <recommendedName>
        <fullName evidence="3">alcohol dehydrogenase</fullName>
        <ecNumber evidence="3">1.1.1.1</ecNumber>
    </recommendedName>
</protein>
<organism evidence="10 11">
    <name type="scientific">Corynebacterium comes</name>
    <dbReference type="NCBI Taxonomy" id="2675218"/>
    <lineage>
        <taxon>Bacteria</taxon>
        <taxon>Bacillati</taxon>
        <taxon>Actinomycetota</taxon>
        <taxon>Actinomycetes</taxon>
        <taxon>Mycobacteriales</taxon>
        <taxon>Corynebacteriaceae</taxon>
        <taxon>Corynebacterium</taxon>
    </lineage>
</organism>
<evidence type="ECO:0000256" key="3">
    <source>
        <dbReference type="ARBA" id="ARBA00013190"/>
    </source>
</evidence>
<dbReference type="GO" id="GO:0046872">
    <property type="term" value="F:metal ion binding"/>
    <property type="evidence" value="ECO:0007669"/>
    <property type="project" value="UniProtKB-KW"/>
</dbReference>
<keyword evidence="7" id="KW-0520">NAD</keyword>
<evidence type="ECO:0000259" key="9">
    <source>
        <dbReference type="Pfam" id="PF08240"/>
    </source>
</evidence>
<dbReference type="InterPro" id="IPR036291">
    <property type="entry name" value="NAD(P)-bd_dom_sf"/>
</dbReference>
<evidence type="ECO:0000256" key="5">
    <source>
        <dbReference type="ARBA" id="ARBA00022833"/>
    </source>
</evidence>
<dbReference type="PANTHER" id="PTHR42940">
    <property type="entry name" value="ALCOHOL DEHYDROGENASE 1-RELATED"/>
    <property type="match status" value="1"/>
</dbReference>
<comment type="cofactor">
    <cofactor evidence="1">
        <name>Zn(2+)</name>
        <dbReference type="ChEBI" id="CHEBI:29105"/>
    </cofactor>
</comment>
<dbReference type="InterPro" id="IPR017743">
    <property type="entry name" value="ADH_phosphonate_catab-assoc"/>
</dbReference>
<sequence>MTPSTTARAQLWEGGGSFRSIEVELPDPAPGELLVELRAATICGSDRHTVSGRRPGACPSILGHEGVGEVVASRRPGVDVGERVVFAVTVSCGRCRHCRRGLTAKCESVRKAGHESFEGDWQLSGTYATHLHVLAGQSVTVVPEGIPDAVASTAGCAVATVMAVLERAGDLRDRTVLVNGIGMLGMIAVAAARSRGARHIIACDPNPANLNQVAGIADELSAPGACLTVDVALEFSGVSEGASACLRSLDTGGTAVFAGTVAPVPAVDLDPEWLVRGWRTVTGVHNFEPRHLEQAVAFLAAEWEQLRWKEILGEPITLSELPAAFRSSSPATRMVVTP</sequence>
<dbReference type="InterPro" id="IPR011032">
    <property type="entry name" value="GroES-like_sf"/>
</dbReference>
<dbReference type="EMBL" id="CP046453">
    <property type="protein sequence ID" value="QGU05222.1"/>
    <property type="molecule type" value="Genomic_DNA"/>
</dbReference>
<dbReference type="AlphaFoldDB" id="A0A6B8VIP0"/>
<dbReference type="RefSeq" id="WP_156228690.1">
    <property type="nucleotide sequence ID" value="NZ_CP046453.1"/>
</dbReference>
<dbReference type="GO" id="GO:0004022">
    <property type="term" value="F:alcohol dehydrogenase (NAD+) activity"/>
    <property type="evidence" value="ECO:0007669"/>
    <property type="project" value="UniProtKB-EC"/>
</dbReference>
<dbReference type="InterPro" id="IPR013154">
    <property type="entry name" value="ADH-like_N"/>
</dbReference>
<feature type="domain" description="Alcohol dehydrogenase-like N-terminal" evidence="9">
    <location>
        <begin position="30"/>
        <end position="138"/>
    </location>
</feature>
<evidence type="ECO:0000256" key="7">
    <source>
        <dbReference type="ARBA" id="ARBA00023027"/>
    </source>
</evidence>
<keyword evidence="6 10" id="KW-0560">Oxidoreductase</keyword>
<dbReference type="KEGG" id="ccoe:CETAM_09865"/>
<dbReference type="Gene3D" id="3.40.50.720">
    <property type="entry name" value="NAD(P)-binding Rossmann-like Domain"/>
    <property type="match status" value="1"/>
</dbReference>
<name>A0A6B8VIP0_9CORY</name>
<dbReference type="Proteomes" id="UP000425178">
    <property type="component" value="Chromosome"/>
</dbReference>
<comment type="similarity">
    <text evidence="2">Belongs to the zinc-containing alcohol dehydrogenase family.</text>
</comment>